<dbReference type="Proteomes" id="UP000236319">
    <property type="component" value="Unassembled WGS sequence"/>
</dbReference>
<dbReference type="RefSeq" id="XP_028866728.1">
    <property type="nucleotide sequence ID" value="XM_029010895.1"/>
</dbReference>
<comment type="caution">
    <text evidence="1">The sequence shown here is derived from an EMBL/GenBank/DDBJ whole genome shotgun (WGS) entry which is preliminary data.</text>
</comment>
<protein>
    <submittedName>
        <fullName evidence="1">Uncharacterized protein</fullName>
    </submittedName>
</protein>
<dbReference type="EMBL" id="BDSA01000002">
    <property type="protein sequence ID" value="GBE60485.1"/>
    <property type="molecule type" value="Genomic_DNA"/>
</dbReference>
<dbReference type="AlphaFoldDB" id="A0A2H6KBW9"/>
<gene>
    <name evidence="1" type="ORF">BOVATA_019780</name>
</gene>
<organism evidence="1 2">
    <name type="scientific">Babesia ovata</name>
    <dbReference type="NCBI Taxonomy" id="189622"/>
    <lineage>
        <taxon>Eukaryota</taxon>
        <taxon>Sar</taxon>
        <taxon>Alveolata</taxon>
        <taxon>Apicomplexa</taxon>
        <taxon>Aconoidasida</taxon>
        <taxon>Piroplasmida</taxon>
        <taxon>Babesiidae</taxon>
        <taxon>Babesia</taxon>
    </lineage>
</organism>
<reference evidence="1 2" key="1">
    <citation type="journal article" date="2017" name="BMC Genomics">
        <title>Whole-genome assembly of Babesia ovata and comparative genomics between closely related pathogens.</title>
        <authorList>
            <person name="Yamagishi J."/>
            <person name="Asada M."/>
            <person name="Hakimi H."/>
            <person name="Tanaka T.Q."/>
            <person name="Sugimoto C."/>
            <person name="Kawazu S."/>
        </authorList>
    </citation>
    <scope>NUCLEOTIDE SEQUENCE [LARGE SCALE GENOMIC DNA]</scope>
    <source>
        <strain evidence="1 2">Miyake</strain>
    </source>
</reference>
<evidence type="ECO:0000313" key="2">
    <source>
        <dbReference type="Proteomes" id="UP000236319"/>
    </source>
</evidence>
<accession>A0A2H6KBW9</accession>
<dbReference type="GeneID" id="39874255"/>
<evidence type="ECO:0000313" key="1">
    <source>
        <dbReference type="EMBL" id="GBE60485.1"/>
    </source>
</evidence>
<keyword evidence="2" id="KW-1185">Reference proteome</keyword>
<name>A0A2H6KBW9_9APIC</name>
<sequence length="149" mass="17069">MVYTSLTTAPDNLKEAIDWLMAVKGTDPVHNLMALGVAVHQVLSEHPVGFKMYPSIENIKLFTKRFLEQEALKDQSFVKKLLERFNKRMKKEPSPIATFFGLAHQSDYENVVQTKGRGPYDITRDVRRIVDGCEDFLNSVKSTDKYRST</sequence>
<dbReference type="VEuPathDB" id="PiroplasmaDB:BOVATA_019780"/>
<proteinExistence type="predicted"/>